<evidence type="ECO:0000313" key="3">
    <source>
        <dbReference type="Proteomes" id="UP000662200"/>
    </source>
</evidence>
<gene>
    <name evidence="2" type="ORF">GCM10010124_11140</name>
</gene>
<evidence type="ECO:0000313" key="2">
    <source>
        <dbReference type="EMBL" id="GGK20286.1"/>
    </source>
</evidence>
<reference evidence="2" key="1">
    <citation type="journal article" date="2014" name="Int. J. Syst. Evol. Microbiol.">
        <title>Complete genome sequence of Corynebacterium casei LMG S-19264T (=DSM 44701T), isolated from a smear-ripened cheese.</title>
        <authorList>
            <consortium name="US DOE Joint Genome Institute (JGI-PGF)"/>
            <person name="Walter F."/>
            <person name="Albersmeier A."/>
            <person name="Kalinowski J."/>
            <person name="Ruckert C."/>
        </authorList>
    </citation>
    <scope>NUCLEOTIDE SEQUENCE</scope>
    <source>
        <strain evidence="2">JCM 3091</strain>
    </source>
</reference>
<evidence type="ECO:0000256" key="1">
    <source>
        <dbReference type="SAM" id="MobiDB-lite"/>
    </source>
</evidence>
<sequence>MAPVDGTDQAITDGRAGRGTLPPAPAHRPDPLRRIAVPHGRPPPSIYKETSTAAAARRHRPGLRGGGARGNSPTGGNDQPGSN</sequence>
<keyword evidence="3" id="KW-1185">Reference proteome</keyword>
<feature type="region of interest" description="Disordered" evidence="1">
    <location>
        <begin position="1"/>
        <end position="83"/>
    </location>
</feature>
<dbReference type="EMBL" id="BMQC01000003">
    <property type="protein sequence ID" value="GGK20286.1"/>
    <property type="molecule type" value="Genomic_DNA"/>
</dbReference>
<feature type="compositionally biased region" description="Polar residues" evidence="1">
    <location>
        <begin position="71"/>
        <end position="83"/>
    </location>
</feature>
<proteinExistence type="predicted"/>
<name>A0A8J3BLS8_9ACTN</name>
<accession>A0A8J3BLS8</accession>
<dbReference type="Proteomes" id="UP000662200">
    <property type="component" value="Unassembled WGS sequence"/>
</dbReference>
<dbReference type="AlphaFoldDB" id="A0A8J3BLS8"/>
<protein>
    <submittedName>
        <fullName evidence="2">Uncharacterized protein</fullName>
    </submittedName>
</protein>
<organism evidence="2 3">
    <name type="scientific">Pilimelia terevasa</name>
    <dbReference type="NCBI Taxonomy" id="53372"/>
    <lineage>
        <taxon>Bacteria</taxon>
        <taxon>Bacillati</taxon>
        <taxon>Actinomycetota</taxon>
        <taxon>Actinomycetes</taxon>
        <taxon>Micromonosporales</taxon>
        <taxon>Micromonosporaceae</taxon>
        <taxon>Pilimelia</taxon>
    </lineage>
</organism>
<comment type="caution">
    <text evidence="2">The sequence shown here is derived from an EMBL/GenBank/DDBJ whole genome shotgun (WGS) entry which is preliminary data.</text>
</comment>
<reference evidence="2" key="2">
    <citation type="submission" date="2020-09" db="EMBL/GenBank/DDBJ databases">
        <authorList>
            <person name="Sun Q."/>
            <person name="Ohkuma M."/>
        </authorList>
    </citation>
    <scope>NUCLEOTIDE SEQUENCE</scope>
    <source>
        <strain evidence="2">JCM 3091</strain>
    </source>
</reference>